<dbReference type="HAMAP" id="MF_01536">
    <property type="entry name" value="UPF0344"/>
    <property type="match status" value="1"/>
</dbReference>
<proteinExistence type="inferred from homology"/>
<accession>A0A366Y006</accession>
<keyword evidence="4 5" id="KW-0472">Membrane</keyword>
<dbReference type="NCBIfam" id="NF010198">
    <property type="entry name" value="PRK13673.1-5"/>
    <property type="match status" value="1"/>
</dbReference>
<evidence type="ECO:0000256" key="1">
    <source>
        <dbReference type="ARBA" id="ARBA00022475"/>
    </source>
</evidence>
<dbReference type="AlphaFoldDB" id="A0A366Y006"/>
<dbReference type="EMBL" id="QOCW01000010">
    <property type="protein sequence ID" value="RBW69501.1"/>
    <property type="molecule type" value="Genomic_DNA"/>
</dbReference>
<evidence type="ECO:0000256" key="5">
    <source>
        <dbReference type="HAMAP-Rule" id="MF_01536"/>
    </source>
</evidence>
<feature type="transmembrane region" description="Helical" evidence="5">
    <location>
        <begin position="97"/>
        <end position="116"/>
    </location>
</feature>
<reference evidence="6 7" key="1">
    <citation type="submission" date="2018-07" db="EMBL/GenBank/DDBJ databases">
        <title>Lottiidibacillus patelloidae gen. nov., sp. nov., isolated from the intestinal tract of a marine limpet and the reclassification of B. taeanensis BH030017T, B. algicola KMM 3737T and B. hwajinpoensis SW-72T as genus Lottiidibacillus.</title>
        <authorList>
            <person name="Liu R."/>
            <person name="Huang Z."/>
        </authorList>
    </citation>
    <scope>NUCLEOTIDE SEQUENCE [LARGE SCALE GENOMIC DNA]</scope>
    <source>
        <strain evidence="6 7">BH030017</strain>
    </source>
</reference>
<keyword evidence="7" id="KW-1185">Reference proteome</keyword>
<keyword evidence="1 5" id="KW-1003">Cell membrane</keyword>
<dbReference type="Proteomes" id="UP000253314">
    <property type="component" value="Unassembled WGS sequence"/>
</dbReference>
<dbReference type="RefSeq" id="WP_113806191.1">
    <property type="nucleotide sequence ID" value="NZ_QOCW01000010.1"/>
</dbReference>
<organism evidence="6 7">
    <name type="scientific">Bacillus taeanensis</name>
    <dbReference type="NCBI Taxonomy" id="273032"/>
    <lineage>
        <taxon>Bacteria</taxon>
        <taxon>Bacillati</taxon>
        <taxon>Bacillota</taxon>
        <taxon>Bacilli</taxon>
        <taxon>Bacillales</taxon>
        <taxon>Bacillaceae</taxon>
        <taxon>Bacillus</taxon>
    </lineage>
</organism>
<dbReference type="InterPro" id="IPR010899">
    <property type="entry name" value="UPF0344"/>
</dbReference>
<feature type="transmembrane region" description="Helical" evidence="5">
    <location>
        <begin position="67"/>
        <end position="85"/>
    </location>
</feature>
<evidence type="ECO:0000256" key="4">
    <source>
        <dbReference type="ARBA" id="ARBA00023136"/>
    </source>
</evidence>
<gene>
    <name evidence="6" type="ORF">DS031_11300</name>
</gene>
<dbReference type="Pfam" id="PF07457">
    <property type="entry name" value="DUF1516"/>
    <property type="match status" value="1"/>
</dbReference>
<feature type="transmembrane region" description="Helical" evidence="5">
    <location>
        <begin position="12"/>
        <end position="30"/>
    </location>
</feature>
<evidence type="ECO:0000256" key="3">
    <source>
        <dbReference type="ARBA" id="ARBA00022989"/>
    </source>
</evidence>
<evidence type="ECO:0000313" key="7">
    <source>
        <dbReference type="Proteomes" id="UP000253314"/>
    </source>
</evidence>
<comment type="similarity">
    <text evidence="5">Belongs to the UPF0344 family.</text>
</comment>
<evidence type="ECO:0000256" key="2">
    <source>
        <dbReference type="ARBA" id="ARBA00022692"/>
    </source>
</evidence>
<protein>
    <recommendedName>
        <fullName evidence="5">UPF0344 protein DS031_11300</fullName>
    </recommendedName>
</protein>
<feature type="transmembrane region" description="Helical" evidence="5">
    <location>
        <begin position="42"/>
        <end position="61"/>
    </location>
</feature>
<name>A0A366Y006_9BACI</name>
<comment type="caution">
    <text evidence="6">The sequence shown here is derived from an EMBL/GenBank/DDBJ whole genome shotgun (WGS) entry which is preliminary data.</text>
</comment>
<dbReference type="GO" id="GO:0005886">
    <property type="term" value="C:plasma membrane"/>
    <property type="evidence" value="ECO:0007669"/>
    <property type="project" value="UniProtKB-SubCell"/>
</dbReference>
<comment type="subcellular location">
    <subcellularLocation>
        <location evidence="5">Cell membrane</location>
        <topology evidence="5">Multi-pass membrane protein</topology>
    </subcellularLocation>
</comment>
<dbReference type="OrthoDB" id="2365314at2"/>
<sequence>MPYAAFLHSHVSSWAITLLLFIISFALLKAGKQKGQKITHMILRLFYILTVVTGAGLLFQWKFDPMALLKAVLAIWVISAMELILVRTAKGQAKASYWIQLAVSLVLVFILGYGVLG</sequence>
<evidence type="ECO:0000313" key="6">
    <source>
        <dbReference type="EMBL" id="RBW69501.1"/>
    </source>
</evidence>
<keyword evidence="2 5" id="KW-0812">Transmembrane</keyword>
<keyword evidence="3 5" id="KW-1133">Transmembrane helix</keyword>